<keyword evidence="2 4" id="KW-0689">Ribosomal protein</keyword>
<dbReference type="GO" id="GO:0006412">
    <property type="term" value="P:translation"/>
    <property type="evidence" value="ECO:0007669"/>
    <property type="project" value="UniProtKB-UniRule"/>
</dbReference>
<dbReference type="Pfam" id="PF00468">
    <property type="entry name" value="Ribosomal_L34"/>
    <property type="match status" value="1"/>
</dbReference>
<dbReference type="GO" id="GO:0009507">
    <property type="term" value="C:chloroplast"/>
    <property type="evidence" value="ECO:0007669"/>
    <property type="project" value="UniProtKB-SubCell"/>
</dbReference>
<keyword evidence="5" id="KW-0934">Plastid</keyword>
<evidence type="ECO:0000313" key="5">
    <source>
        <dbReference type="EMBL" id="ADJ57451.1"/>
    </source>
</evidence>
<evidence type="ECO:0000256" key="1">
    <source>
        <dbReference type="ARBA" id="ARBA00010111"/>
    </source>
</evidence>
<reference evidence="5" key="1">
    <citation type="journal article" date="2010" name="Proc. Natl. Acad. Sci. U.S.A.">
        <title>Targeted metagenomics and ecology of globally important uncultured eukaryotic phytoplankton.</title>
        <authorList>
            <person name="Cuvelier M.L."/>
            <person name="Allen A.E."/>
            <person name="Monier A."/>
            <person name="McCrow J.P."/>
            <person name="Messie M."/>
            <person name="Tringe S.G."/>
            <person name="Woyke T."/>
            <person name="Welsh R.M."/>
            <person name="Ishoey T."/>
            <person name="Lee J.H."/>
            <person name="Binder B.J."/>
            <person name="Dupont C.L."/>
            <person name="Latasa M."/>
            <person name="Guigand C."/>
            <person name="Buck K.R."/>
            <person name="Hilton J."/>
            <person name="Thiagarajan M."/>
            <person name="Caler E."/>
            <person name="Read B."/>
            <person name="Lasken R.S."/>
            <person name="Chavez F.P."/>
            <person name="Worden A.Z."/>
        </authorList>
    </citation>
    <scope>NUCLEOTIDE SEQUENCE</scope>
</reference>
<dbReference type="GO" id="GO:0005840">
    <property type="term" value="C:ribosome"/>
    <property type="evidence" value="ECO:0007669"/>
    <property type="project" value="UniProtKB-KW"/>
</dbReference>
<dbReference type="GO" id="GO:1990904">
    <property type="term" value="C:ribonucleoprotein complex"/>
    <property type="evidence" value="ECO:0007669"/>
    <property type="project" value="UniProtKB-KW"/>
</dbReference>
<gene>
    <name evidence="4 5" type="primary">rpl34</name>
</gene>
<comment type="similarity">
    <text evidence="1 4">Belongs to the bacterial ribosomal protein bL34 family.</text>
</comment>
<evidence type="ECO:0000256" key="2">
    <source>
        <dbReference type="ARBA" id="ARBA00022980"/>
    </source>
</evidence>
<keyword evidence="5" id="KW-0150">Chloroplast</keyword>
<dbReference type="EMBL" id="HM565909">
    <property type="protein sequence ID" value="ADJ57451.1"/>
    <property type="molecule type" value="Genomic_DNA"/>
</dbReference>
<evidence type="ECO:0000256" key="4">
    <source>
        <dbReference type="HAMAP-Rule" id="MF_00391"/>
    </source>
</evidence>
<organism evidence="5">
    <name type="scientific">uncultured prymnesiophyte C19847</name>
    <dbReference type="NCBI Taxonomy" id="858394"/>
    <lineage>
        <taxon>Eukaryota</taxon>
        <taxon>Haptista</taxon>
        <taxon>Haptophyta</taxon>
        <taxon>environmental samples</taxon>
    </lineage>
</organism>
<accession>D9MYK8</accession>
<dbReference type="HAMAP" id="MF_00391">
    <property type="entry name" value="Ribosomal_bL34"/>
    <property type="match status" value="1"/>
</dbReference>
<dbReference type="AlphaFoldDB" id="D9MYK8"/>
<geneLocation type="chloroplast" evidence="5"/>
<dbReference type="Gene3D" id="1.10.287.3980">
    <property type="match status" value="1"/>
</dbReference>
<comment type="subcellular location">
    <subcellularLocation>
        <location evidence="4">Plastid</location>
        <location evidence="4">Chloroplast</location>
    </subcellularLocation>
</comment>
<evidence type="ECO:0000256" key="3">
    <source>
        <dbReference type="ARBA" id="ARBA00023274"/>
    </source>
</evidence>
<keyword evidence="3 4" id="KW-0687">Ribonucleoprotein</keyword>
<name>D9MYK8_9EUKA</name>
<dbReference type="GO" id="GO:0003735">
    <property type="term" value="F:structural constituent of ribosome"/>
    <property type="evidence" value="ECO:0007669"/>
    <property type="project" value="InterPro"/>
</dbReference>
<dbReference type="NCBIfam" id="TIGR01030">
    <property type="entry name" value="rpmH_bact"/>
    <property type="match status" value="1"/>
</dbReference>
<sequence length="45" mass="5283">MTKRTLRGTRLKKIRTSGFRHRMAEKTGRKIVNARRSKGRTKLTV</sequence>
<proteinExistence type="inferred from homology"/>
<protein>
    <recommendedName>
        <fullName evidence="4">Large ribosomal subunit protein bL34c</fullName>
    </recommendedName>
</protein>
<dbReference type="InterPro" id="IPR000271">
    <property type="entry name" value="Ribosomal_bL34"/>
</dbReference>